<evidence type="ECO:0000256" key="1">
    <source>
        <dbReference type="SAM" id="Phobius"/>
    </source>
</evidence>
<dbReference type="OrthoDB" id="445083at2"/>
<evidence type="ECO:0000313" key="2">
    <source>
        <dbReference type="EMBL" id="BAY80693.1"/>
    </source>
</evidence>
<keyword evidence="3" id="KW-1185">Reference proteome</keyword>
<reference evidence="2 3" key="1">
    <citation type="submission" date="2017-06" db="EMBL/GenBank/DDBJ databases">
        <title>Genome sequencing of cyanobaciteial culture collection at National Institute for Environmental Studies (NIES).</title>
        <authorList>
            <person name="Hirose Y."/>
            <person name="Shimura Y."/>
            <person name="Fujisawa T."/>
            <person name="Nakamura Y."/>
            <person name="Kawachi M."/>
        </authorList>
    </citation>
    <scope>NUCLEOTIDE SEQUENCE [LARGE SCALE GENOMIC DNA]</scope>
    <source>
        <strain evidence="2 3">NIES-267</strain>
    </source>
</reference>
<dbReference type="Proteomes" id="UP000218418">
    <property type="component" value="Chromosome"/>
</dbReference>
<evidence type="ECO:0000313" key="3">
    <source>
        <dbReference type="Proteomes" id="UP000218418"/>
    </source>
</evidence>
<keyword evidence="1" id="KW-0812">Transmembrane</keyword>
<dbReference type="EMBL" id="AP018227">
    <property type="protein sequence ID" value="BAY80693.1"/>
    <property type="molecule type" value="Genomic_DNA"/>
</dbReference>
<sequence length="447" mass="51762">MAVHGNSEAFIPYRRSDIIKLCLDDGQLNAAESQQFKDFCEILSSYYHFRFHKTLEAIKDNYVPFNPNADVEALVPPSFEQYDEMESKVVDGFEHILERANYIKLPEYAVKQALGQTSLIDLKTEVDFDDFDRFVCYYRGDSDKTVTQKKFFFWKQEKKIEIYERIVLLIKFKEADYFGANKDKRKELKFSPGKMYVYFYKNIPKLDIDLLFPNVTTSMTWKDRLLFGVPAIGAAIPLLLRALPNLLLLIAAILFALNAEPLVKDLRVEENQARNIMPVLVATLSLGMALGGFAFKQYSNYKSKRIKFQKDITETLFFKNLGNNDSVFQTFIDLAEEEECKEIILVYYHLLISKNQLTPEELDARIEAWMQKKLGITINFDIHGPLDNLANIFGKVITNDLSEEDVPEIPLLRYDKQGFCCILPLNDSKKVIDYVWDNAFNYNGITL</sequence>
<feature type="transmembrane region" description="Helical" evidence="1">
    <location>
        <begin position="225"/>
        <end position="256"/>
    </location>
</feature>
<name>A0A1Z4LHI9_9CYAN</name>
<accession>A0A1Z4LHI9</accession>
<gene>
    <name evidence="2" type="ORF">NIES267_01500</name>
</gene>
<keyword evidence="1" id="KW-0472">Membrane</keyword>
<keyword evidence="1" id="KW-1133">Transmembrane helix</keyword>
<feature type="transmembrane region" description="Helical" evidence="1">
    <location>
        <begin position="276"/>
        <end position="295"/>
    </location>
</feature>
<dbReference type="InterPro" id="IPR022227">
    <property type="entry name" value="DUF3754"/>
</dbReference>
<evidence type="ECO:0008006" key="4">
    <source>
        <dbReference type="Google" id="ProtNLM"/>
    </source>
</evidence>
<dbReference type="PANTHER" id="PTHR33645:SF11">
    <property type="entry name" value="AMINOPEPTIDASE (DUF3754)"/>
    <property type="match status" value="1"/>
</dbReference>
<proteinExistence type="predicted"/>
<dbReference type="Pfam" id="PF12576">
    <property type="entry name" value="DUF3754"/>
    <property type="match status" value="1"/>
</dbReference>
<dbReference type="AlphaFoldDB" id="A0A1Z4LHI9"/>
<protein>
    <recommendedName>
        <fullName evidence="4">DUF3754 domain-containing protein</fullName>
    </recommendedName>
</protein>
<organism evidence="2 3">
    <name type="scientific">Calothrix parasitica NIES-267</name>
    <dbReference type="NCBI Taxonomy" id="1973488"/>
    <lineage>
        <taxon>Bacteria</taxon>
        <taxon>Bacillati</taxon>
        <taxon>Cyanobacteriota</taxon>
        <taxon>Cyanophyceae</taxon>
        <taxon>Nostocales</taxon>
        <taxon>Calotrichaceae</taxon>
        <taxon>Calothrix</taxon>
    </lineage>
</organism>
<dbReference type="PANTHER" id="PTHR33645">
    <property type="entry name" value="AMINOPEPTIDASE (DUF3754)"/>
    <property type="match status" value="1"/>
</dbReference>